<sequence length="98" mass="9963">MTLSHVQDVPDRLVDPDALVCPGCAEPAVGMPPLGWPAAAGRAPEFSHRDGSVLCPDQAGRIGEPVEAGGLRFALTDAGADALATDAGAIADWSAVWS</sequence>
<dbReference type="OrthoDB" id="3578679at2"/>
<organism evidence="1 2">
    <name type="scientific">Pseudonocardia sediminis</name>
    <dbReference type="NCBI Taxonomy" id="1397368"/>
    <lineage>
        <taxon>Bacteria</taxon>
        <taxon>Bacillati</taxon>
        <taxon>Actinomycetota</taxon>
        <taxon>Actinomycetes</taxon>
        <taxon>Pseudonocardiales</taxon>
        <taxon>Pseudonocardiaceae</taxon>
        <taxon>Pseudonocardia</taxon>
    </lineage>
</organism>
<gene>
    <name evidence="1" type="ORF">EV383_4260</name>
</gene>
<name>A0A4Q7V1X7_PSEST</name>
<reference evidence="1 2" key="1">
    <citation type="submission" date="2019-02" db="EMBL/GenBank/DDBJ databases">
        <title>Sequencing the genomes of 1000 actinobacteria strains.</title>
        <authorList>
            <person name="Klenk H.-P."/>
        </authorList>
    </citation>
    <scope>NUCLEOTIDE SEQUENCE [LARGE SCALE GENOMIC DNA]</scope>
    <source>
        <strain evidence="1 2">DSM 45779</strain>
    </source>
</reference>
<dbReference type="RefSeq" id="WP_130291510.1">
    <property type="nucleotide sequence ID" value="NZ_SHKL01000001.1"/>
</dbReference>
<accession>A0A4Q7V1X7</accession>
<dbReference type="EMBL" id="SHKL01000001">
    <property type="protein sequence ID" value="RZT87341.1"/>
    <property type="molecule type" value="Genomic_DNA"/>
</dbReference>
<keyword evidence="2" id="KW-1185">Reference proteome</keyword>
<dbReference type="Proteomes" id="UP000291591">
    <property type="component" value="Unassembled WGS sequence"/>
</dbReference>
<comment type="caution">
    <text evidence="1">The sequence shown here is derived from an EMBL/GenBank/DDBJ whole genome shotgun (WGS) entry which is preliminary data.</text>
</comment>
<dbReference type="AlphaFoldDB" id="A0A4Q7V1X7"/>
<protein>
    <submittedName>
        <fullName evidence="1">Uncharacterized protein</fullName>
    </submittedName>
</protein>
<evidence type="ECO:0000313" key="1">
    <source>
        <dbReference type="EMBL" id="RZT87341.1"/>
    </source>
</evidence>
<proteinExistence type="predicted"/>
<evidence type="ECO:0000313" key="2">
    <source>
        <dbReference type="Proteomes" id="UP000291591"/>
    </source>
</evidence>